<dbReference type="Pfam" id="PF01569">
    <property type="entry name" value="PAP2"/>
    <property type="match status" value="1"/>
</dbReference>
<evidence type="ECO:0000313" key="4">
    <source>
        <dbReference type="Proteomes" id="UP000522163"/>
    </source>
</evidence>
<sequence length="236" mass="27900">MKDLWQKFLRFYHKYSYANVLWIGIIYPLWFKSIESRVTVATGYHIMHTKIDEMIPFCEYFIVPYFMWFLYILLGILYFLFTNKEDFYKVCLYLFIGMIFSLLICEIYPNGTDLRPPYISDKNIFQVMVAGLYRVDTPTNVFPSIHAYNSICMHVAIMKSKDIRSLRYGKAVVWGSFLLCLLICMATLVLKQHSILDVGGAILLSFIAYGFVYGYPSFRLWEYLEKKYPCLMQEEG</sequence>
<gene>
    <name evidence="3" type="ORF">HNQ46_000759</name>
</gene>
<dbReference type="InterPro" id="IPR000326">
    <property type="entry name" value="PAP2/HPO"/>
</dbReference>
<feature type="transmembrane region" description="Helical" evidence="1">
    <location>
        <begin position="171"/>
        <end position="190"/>
    </location>
</feature>
<keyword evidence="1" id="KW-1133">Transmembrane helix</keyword>
<evidence type="ECO:0000256" key="1">
    <source>
        <dbReference type="SAM" id="Phobius"/>
    </source>
</evidence>
<name>A0A7W9SFE2_9FIRM</name>
<accession>A0A7W9SFE2</accession>
<keyword evidence="1" id="KW-0812">Transmembrane</keyword>
<dbReference type="Proteomes" id="UP000522163">
    <property type="component" value="Unassembled WGS sequence"/>
</dbReference>
<dbReference type="AlphaFoldDB" id="A0A7W9SFE2"/>
<evidence type="ECO:0000259" key="2">
    <source>
        <dbReference type="Pfam" id="PF01569"/>
    </source>
</evidence>
<feature type="transmembrane region" description="Helical" evidence="1">
    <location>
        <begin position="62"/>
        <end position="81"/>
    </location>
</feature>
<feature type="transmembrane region" description="Helical" evidence="1">
    <location>
        <begin position="12"/>
        <end position="30"/>
    </location>
</feature>
<keyword evidence="1" id="KW-0472">Membrane</keyword>
<proteinExistence type="predicted"/>
<dbReference type="EMBL" id="JACHHH010000003">
    <property type="protein sequence ID" value="MBB6040796.1"/>
    <property type="molecule type" value="Genomic_DNA"/>
</dbReference>
<dbReference type="RefSeq" id="WP_183683191.1">
    <property type="nucleotide sequence ID" value="NZ_JACHHH010000003.1"/>
</dbReference>
<feature type="transmembrane region" description="Helical" evidence="1">
    <location>
        <begin position="195"/>
        <end position="215"/>
    </location>
</feature>
<comment type="caution">
    <text evidence="3">The sequence shown here is derived from an EMBL/GenBank/DDBJ whole genome shotgun (WGS) entry which is preliminary data.</text>
</comment>
<dbReference type="GeneID" id="85014318"/>
<evidence type="ECO:0000313" key="3">
    <source>
        <dbReference type="EMBL" id="MBB6040796.1"/>
    </source>
</evidence>
<reference evidence="3 4" key="1">
    <citation type="submission" date="2020-08" db="EMBL/GenBank/DDBJ databases">
        <title>Genomic Encyclopedia of Type Strains, Phase IV (KMG-IV): sequencing the most valuable type-strain genomes for metagenomic binning, comparative biology and taxonomic classification.</title>
        <authorList>
            <person name="Goeker M."/>
        </authorList>
    </citation>
    <scope>NUCLEOTIDE SEQUENCE [LARGE SCALE GENOMIC DNA]</scope>
    <source>
        <strain evidence="3 4">DSM 17245</strain>
    </source>
</reference>
<dbReference type="SUPFAM" id="SSF48317">
    <property type="entry name" value="Acid phosphatase/Vanadium-dependent haloperoxidase"/>
    <property type="match status" value="1"/>
</dbReference>
<protein>
    <submittedName>
        <fullName evidence="3">Membrane-associated phospholipid phosphatase</fullName>
    </submittedName>
</protein>
<organism evidence="3 4">
    <name type="scientific">Oribacterium sinus</name>
    <dbReference type="NCBI Taxonomy" id="237576"/>
    <lineage>
        <taxon>Bacteria</taxon>
        <taxon>Bacillati</taxon>
        <taxon>Bacillota</taxon>
        <taxon>Clostridia</taxon>
        <taxon>Lachnospirales</taxon>
        <taxon>Lachnospiraceae</taxon>
        <taxon>Oribacterium</taxon>
    </lineage>
</organism>
<dbReference type="InterPro" id="IPR036938">
    <property type="entry name" value="PAP2/HPO_sf"/>
</dbReference>
<feature type="transmembrane region" description="Helical" evidence="1">
    <location>
        <begin position="90"/>
        <end position="109"/>
    </location>
</feature>
<feature type="domain" description="Phosphatidic acid phosphatase type 2/haloperoxidase" evidence="2">
    <location>
        <begin position="92"/>
        <end position="217"/>
    </location>
</feature>